<dbReference type="EMBL" id="QHKS01000010">
    <property type="protein sequence ID" value="RDK01431.1"/>
    <property type="molecule type" value="Genomic_DNA"/>
</dbReference>
<gene>
    <name evidence="1" type="ORF">DLM46_16510</name>
</gene>
<sequence>MANILLGFPNRIDQAVLTGGDWQTPLTNLQDRRLSRVARSRTTDSASTQFDVDLGVPRKVSVFAIVRHNLGLTARYRVRVAQDAAFTNVIYDAAQLPAQPSVSANFRLQQYTLQGRIWPQVWPRLFNTASLDWEDPNWWDGRLPEEDRRGYPGLVMCVLDEPVFGRYVRFEFLDEQNVDGYIEIGRLFISQAWSPKKNATYGAGIGWEFDTTMDRAVDGTAYFDRKTGRRVQTLGLDWLSRDEAFGNVFEIQRAAGIDQELLFVWDADDPVNLIRRSFLGRMRKINPLLLPFLGTYTNAFEIEEIT</sequence>
<evidence type="ECO:0000313" key="1">
    <source>
        <dbReference type="EMBL" id="RDK01431.1"/>
    </source>
</evidence>
<evidence type="ECO:0000313" key="2">
    <source>
        <dbReference type="Proteomes" id="UP000254875"/>
    </source>
</evidence>
<dbReference type="RefSeq" id="WP_115101833.1">
    <property type="nucleotide sequence ID" value="NZ_QHKS01000010.1"/>
</dbReference>
<dbReference type="AlphaFoldDB" id="A0A370N770"/>
<accession>A0A370N770</accession>
<proteinExistence type="predicted"/>
<name>A0A370N770_9BURK</name>
<protein>
    <submittedName>
        <fullName evidence="1">Uncharacterized protein</fullName>
    </submittedName>
</protein>
<dbReference type="Proteomes" id="UP000254875">
    <property type="component" value="Unassembled WGS sequence"/>
</dbReference>
<keyword evidence="2" id="KW-1185">Reference proteome</keyword>
<comment type="caution">
    <text evidence="1">The sequence shown here is derived from an EMBL/GenBank/DDBJ whole genome shotgun (WGS) entry which is preliminary data.</text>
</comment>
<organism evidence="1 2">
    <name type="scientific">Paraburkholderia lacunae</name>
    <dbReference type="NCBI Taxonomy" id="2211104"/>
    <lineage>
        <taxon>Bacteria</taxon>
        <taxon>Pseudomonadati</taxon>
        <taxon>Pseudomonadota</taxon>
        <taxon>Betaproteobacteria</taxon>
        <taxon>Burkholderiales</taxon>
        <taxon>Burkholderiaceae</taxon>
        <taxon>Paraburkholderia</taxon>
    </lineage>
</organism>
<dbReference type="OrthoDB" id="6157808at2"/>
<reference evidence="2" key="1">
    <citation type="submission" date="2018-05" db="EMBL/GenBank/DDBJ databases">
        <authorList>
            <person name="Feng T."/>
        </authorList>
    </citation>
    <scope>NUCLEOTIDE SEQUENCE [LARGE SCALE GENOMIC DNA]</scope>
    <source>
        <strain evidence="2">S27</strain>
    </source>
</reference>